<dbReference type="InterPro" id="IPR035983">
    <property type="entry name" value="Hect_E3_ubiquitin_ligase"/>
</dbReference>
<dbReference type="Proteomes" id="UP000275078">
    <property type="component" value="Unassembled WGS sequence"/>
</dbReference>
<evidence type="ECO:0000313" key="9">
    <source>
        <dbReference type="Proteomes" id="UP000275078"/>
    </source>
</evidence>
<name>A0A3N4I6M6_ASCIM</name>
<dbReference type="GO" id="GO:0061630">
    <property type="term" value="F:ubiquitin protein ligase activity"/>
    <property type="evidence" value="ECO:0007669"/>
    <property type="project" value="UniProtKB-EC"/>
</dbReference>
<evidence type="ECO:0000256" key="1">
    <source>
        <dbReference type="ARBA" id="ARBA00000885"/>
    </source>
</evidence>
<dbReference type="GO" id="GO:0000209">
    <property type="term" value="P:protein polyubiquitination"/>
    <property type="evidence" value="ECO:0007669"/>
    <property type="project" value="InterPro"/>
</dbReference>
<feature type="compositionally biased region" description="Polar residues" evidence="6">
    <location>
        <begin position="376"/>
        <end position="385"/>
    </location>
</feature>
<keyword evidence="9" id="KW-1185">Reference proteome</keyword>
<dbReference type="Pfam" id="PF16558">
    <property type="entry name" value="AZUL"/>
    <property type="match status" value="1"/>
</dbReference>
<dbReference type="Gene3D" id="3.30.2160.10">
    <property type="entry name" value="Hect, E3 ligase catalytic domain"/>
    <property type="match status" value="2"/>
</dbReference>
<proteinExistence type="predicted"/>
<dbReference type="PANTHER" id="PTHR45700:SF8">
    <property type="entry name" value="HECT-TYPE E3 UBIQUITIN TRANSFERASE"/>
    <property type="match status" value="1"/>
</dbReference>
<accession>A0A3N4I6M6</accession>
<feature type="region of interest" description="Disordered" evidence="6">
    <location>
        <begin position="151"/>
        <end position="182"/>
    </location>
</feature>
<dbReference type="STRING" id="1160509.A0A3N4I6M6"/>
<keyword evidence="4 5" id="KW-0833">Ubl conjugation pathway</keyword>
<feature type="region of interest" description="Disordered" evidence="6">
    <location>
        <begin position="356"/>
        <end position="396"/>
    </location>
</feature>
<dbReference type="InterPro" id="IPR032353">
    <property type="entry name" value="AZUL"/>
</dbReference>
<gene>
    <name evidence="8" type="ORF">BJ508DRAFT_109974</name>
</gene>
<feature type="active site" description="Glycyl thioester intermediate" evidence="5">
    <location>
        <position position="1231"/>
    </location>
</feature>
<evidence type="ECO:0000256" key="2">
    <source>
        <dbReference type="ARBA" id="ARBA00012485"/>
    </source>
</evidence>
<dbReference type="Gene3D" id="3.90.1750.10">
    <property type="entry name" value="Hect, E3 ligase catalytic domains"/>
    <property type="match status" value="2"/>
</dbReference>
<dbReference type="FunFam" id="3.30.2410.10:FF:000003">
    <property type="entry name" value="probable E3 ubiquitin-protein ligase HERC4 isoform X1"/>
    <property type="match status" value="1"/>
</dbReference>
<evidence type="ECO:0000256" key="6">
    <source>
        <dbReference type="SAM" id="MobiDB-lite"/>
    </source>
</evidence>
<feature type="region of interest" description="Disordered" evidence="6">
    <location>
        <begin position="1014"/>
        <end position="1072"/>
    </location>
</feature>
<feature type="compositionally biased region" description="Basic and acidic residues" evidence="6">
    <location>
        <begin position="259"/>
        <end position="273"/>
    </location>
</feature>
<evidence type="ECO:0000256" key="4">
    <source>
        <dbReference type="ARBA" id="ARBA00022786"/>
    </source>
</evidence>
<feature type="domain" description="HECT" evidence="7">
    <location>
        <begin position="817"/>
        <end position="1264"/>
    </location>
</feature>
<dbReference type="Pfam" id="PF00632">
    <property type="entry name" value="HECT"/>
    <property type="match status" value="2"/>
</dbReference>
<evidence type="ECO:0000313" key="8">
    <source>
        <dbReference type="EMBL" id="RPA81733.1"/>
    </source>
</evidence>
<evidence type="ECO:0000256" key="5">
    <source>
        <dbReference type="PROSITE-ProRule" id="PRU00104"/>
    </source>
</evidence>
<dbReference type="SMART" id="SM00119">
    <property type="entry name" value="HECTc"/>
    <property type="match status" value="1"/>
</dbReference>
<dbReference type="OrthoDB" id="5981550at2759"/>
<dbReference type="PROSITE" id="PS50237">
    <property type="entry name" value="HECT"/>
    <property type="match status" value="1"/>
</dbReference>
<dbReference type="Gene3D" id="3.30.2410.10">
    <property type="entry name" value="Hect, E3 ligase catalytic domain"/>
    <property type="match status" value="1"/>
</dbReference>
<dbReference type="InterPro" id="IPR044611">
    <property type="entry name" value="E3A/B/C-like"/>
</dbReference>
<evidence type="ECO:0000256" key="3">
    <source>
        <dbReference type="ARBA" id="ARBA00022679"/>
    </source>
</evidence>
<feature type="compositionally biased region" description="Basic and acidic residues" evidence="6">
    <location>
        <begin position="157"/>
        <end position="182"/>
    </location>
</feature>
<dbReference type="EC" id="2.3.2.26" evidence="2"/>
<reference evidence="8 9" key="1">
    <citation type="journal article" date="2018" name="Nat. Ecol. Evol.">
        <title>Pezizomycetes genomes reveal the molecular basis of ectomycorrhizal truffle lifestyle.</title>
        <authorList>
            <person name="Murat C."/>
            <person name="Payen T."/>
            <person name="Noel B."/>
            <person name="Kuo A."/>
            <person name="Morin E."/>
            <person name="Chen J."/>
            <person name="Kohler A."/>
            <person name="Krizsan K."/>
            <person name="Balestrini R."/>
            <person name="Da Silva C."/>
            <person name="Montanini B."/>
            <person name="Hainaut M."/>
            <person name="Levati E."/>
            <person name="Barry K.W."/>
            <person name="Belfiori B."/>
            <person name="Cichocki N."/>
            <person name="Clum A."/>
            <person name="Dockter R.B."/>
            <person name="Fauchery L."/>
            <person name="Guy J."/>
            <person name="Iotti M."/>
            <person name="Le Tacon F."/>
            <person name="Lindquist E.A."/>
            <person name="Lipzen A."/>
            <person name="Malagnac F."/>
            <person name="Mello A."/>
            <person name="Molinier V."/>
            <person name="Miyauchi S."/>
            <person name="Poulain J."/>
            <person name="Riccioni C."/>
            <person name="Rubini A."/>
            <person name="Sitrit Y."/>
            <person name="Splivallo R."/>
            <person name="Traeger S."/>
            <person name="Wang M."/>
            <person name="Zifcakova L."/>
            <person name="Wipf D."/>
            <person name="Zambonelli A."/>
            <person name="Paolocci F."/>
            <person name="Nowrousian M."/>
            <person name="Ottonello S."/>
            <person name="Baldrian P."/>
            <person name="Spatafora J.W."/>
            <person name="Henrissat B."/>
            <person name="Nagy L.G."/>
            <person name="Aury J.M."/>
            <person name="Wincker P."/>
            <person name="Grigoriev I.V."/>
            <person name="Bonfante P."/>
            <person name="Martin F.M."/>
        </authorList>
    </citation>
    <scope>NUCLEOTIDE SEQUENCE [LARGE SCALE GENOMIC DNA]</scope>
    <source>
        <strain evidence="8 9">RN42</strain>
    </source>
</reference>
<dbReference type="AlphaFoldDB" id="A0A3N4I6M6"/>
<dbReference type="InterPro" id="IPR042556">
    <property type="entry name" value="AZUL_sf"/>
</dbReference>
<dbReference type="Gene3D" id="6.10.130.10">
    <property type="entry name" value="Ubiquitin-protein ligase E3A, N-terminal zinc-binding domain (AZUL)"/>
    <property type="match status" value="1"/>
</dbReference>
<protein>
    <recommendedName>
        <fullName evidence="2">HECT-type E3 ubiquitin transferase</fullName>
        <ecNumber evidence="2">2.3.2.26</ecNumber>
    </recommendedName>
</protein>
<feature type="region of interest" description="Disordered" evidence="6">
    <location>
        <begin position="225"/>
        <end position="287"/>
    </location>
</feature>
<evidence type="ECO:0000259" key="7">
    <source>
        <dbReference type="PROSITE" id="PS50237"/>
    </source>
</evidence>
<feature type="compositionally biased region" description="Acidic residues" evidence="6">
    <location>
        <begin position="1014"/>
        <end position="1024"/>
    </location>
</feature>
<organism evidence="8 9">
    <name type="scientific">Ascobolus immersus RN42</name>
    <dbReference type="NCBI Taxonomy" id="1160509"/>
    <lineage>
        <taxon>Eukaryota</taxon>
        <taxon>Fungi</taxon>
        <taxon>Dikarya</taxon>
        <taxon>Ascomycota</taxon>
        <taxon>Pezizomycotina</taxon>
        <taxon>Pezizomycetes</taxon>
        <taxon>Pezizales</taxon>
        <taxon>Ascobolaceae</taxon>
        <taxon>Ascobolus</taxon>
    </lineage>
</organism>
<dbReference type="SUPFAM" id="SSF56204">
    <property type="entry name" value="Hect, E3 ligase catalytic domain"/>
    <property type="match status" value="1"/>
</dbReference>
<dbReference type="InterPro" id="IPR000569">
    <property type="entry name" value="HECT_dom"/>
</dbReference>
<dbReference type="EMBL" id="ML119677">
    <property type="protein sequence ID" value="RPA81733.1"/>
    <property type="molecule type" value="Genomic_DNA"/>
</dbReference>
<dbReference type="PANTHER" id="PTHR45700">
    <property type="entry name" value="UBIQUITIN-PROTEIN LIGASE E3C"/>
    <property type="match status" value="1"/>
</dbReference>
<comment type="catalytic activity">
    <reaction evidence="1">
        <text>S-ubiquitinyl-[E2 ubiquitin-conjugating enzyme]-L-cysteine + [acceptor protein]-L-lysine = [E2 ubiquitin-conjugating enzyme]-L-cysteine + N(6)-ubiquitinyl-[acceptor protein]-L-lysine.</text>
        <dbReference type="EC" id="2.3.2.26"/>
    </reaction>
</comment>
<keyword evidence="3" id="KW-0808">Transferase</keyword>
<sequence length="1264" mass="143304">MMDDFTDAGLSSDPFVDFAFLPPDAPEILAKNTIAVPDPRYVEALVDSARRRKLQALITRYMNQLLYGCQSRECHTPTCWTARRNLDVSDKYPNPRSANFAGAKRKMTVLSARILATHLATQPNPYGALCPGKPVVAISIDGKAAKKVRRVSGSIQDAKEKRESNGLEPSERLEKETEDGARYEKAVRDVGVNDPKSFTQQLFDTNALKKLDWLSIPPPTSILKLWRNSRNGSPKEEFEPKTAPPPPPSESLEASQDIPQKERIRKPLDRTRSDSLNSRQELASKHSEQLEKAMMAQNNIRMKELLAVTPVSTKNTTHPPHMKDMLITPISQTKKTPKHHFSQVQPLEPPAVVQQRRAHSLDQPHYTAQHEPPTTPSRGPTNSTRLMPAIQNEPKPPQTLSHLTLESVQALMDYINSQTNTASREAATAFARQSIFYCLSNPDAALGCFPDASMFNSGDITLDPESTDAAFRLLMPQYQDLIYKSLFICLGELFVPGMDDRVIEPIQPMQKETRPTWGKARLRRDAAPHLILLALHALAAVLPDSSMEDWSAMRYLRSRGRIAADFDFEHELAEKLITRLVKGLDYWTCAYGTDTQDYMKRYLRHCSELEIEKRRQKAVKELGAELARDVPLDLAGSGWSLAAASLEWARSTFLRTWDGSETIRQGSVSAGALRLIRVISDFAEGSSGLPLEYFQTPALSDRIDVKDTPYEWFQYERQSIHLLDHPYIFPSSALVTYFRAINLAHMTKAYEEATHMRRLQLQMSMFIRDPDNRDRTFDPLRERLGSRLDIAKTAYLIVEISRERVLEDALDQIFKREKRELMRPLKVRFTDEGEEGVDHGGVQQEFFILALREALKPEYGMFTTDPRTRMTWFQVNPLEPLHKYELLGLLFSLAVYNGITLPVAFPRMFYRHLLAYPVDKIEHIEDGFPELARGLRHLLSWEDGDVGDVFMRTYEFSYDHYGQVKNIDILKAKSAGLEVILPMLYRDTVHTPRTPVFPASSVGGARSTIADGLEGLDEVDSDSDTENRPPKSSVTDNDWDQLDDNVSRLAGSIGGLSTQPPKSHISYKPPLPLPTAREALEQAETSPDSEPILVTNANRHQYVRDYIHWLGTLSISPQMKAFKQGFRTLLPEKALTLFTPYSLQTLIEGHQDIDVVQLERHTRYDDGYSPDHPLIREFWELVRTYNKDERRQLLEFVTASDRVPVGGLGTLVFVIQRNGPDTERLPTSLTCFGRLLLPEYELGTGKLRRKMQIALENARGFGSP</sequence>